<feature type="domain" description="Aminoglycoside phosphotransferase" evidence="1">
    <location>
        <begin position="35"/>
        <end position="269"/>
    </location>
</feature>
<evidence type="ECO:0000259" key="1">
    <source>
        <dbReference type="Pfam" id="PF01636"/>
    </source>
</evidence>
<dbReference type="InterPro" id="IPR002575">
    <property type="entry name" value="Aminoglycoside_PTrfase"/>
</dbReference>
<dbReference type="Proteomes" id="UP001548713">
    <property type="component" value="Unassembled WGS sequence"/>
</dbReference>
<dbReference type="RefSeq" id="WP_353984905.1">
    <property type="nucleotide sequence ID" value="NZ_JBEWLY010000020.1"/>
</dbReference>
<reference evidence="2 3" key="1">
    <citation type="submission" date="2024-07" db="EMBL/GenBank/DDBJ databases">
        <title>Novosphingobium kalidii RD2P27.</title>
        <authorList>
            <person name="Sun J.-Q."/>
        </authorList>
    </citation>
    <scope>NUCLEOTIDE SEQUENCE [LARGE SCALE GENOMIC DNA]</scope>
    <source>
        <strain evidence="2 3">RD2P27</strain>
    </source>
</reference>
<proteinExistence type="predicted"/>
<organism evidence="2 3">
    <name type="scientific">Novosphingobium kalidii</name>
    <dbReference type="NCBI Taxonomy" id="3230299"/>
    <lineage>
        <taxon>Bacteria</taxon>
        <taxon>Pseudomonadati</taxon>
        <taxon>Pseudomonadota</taxon>
        <taxon>Alphaproteobacteria</taxon>
        <taxon>Sphingomonadales</taxon>
        <taxon>Sphingomonadaceae</taxon>
        <taxon>Novosphingobium</taxon>
    </lineage>
</organism>
<sequence>MANSLDELVNMPRLTAWLDANLPQLGDGPLQVEMVHGGFSNVIISLDRGNGVMMLRRPPVTPPPGSERTALREARVLSALDRTAVPHPRCFASCDDPDVIGAVFYVMERVEGWSGKIVDRRAEHPAPFNQPPFAWRLPYAVMDALVALGNVDYEAVGLGDFGKTDRFLERQVDRWSSQLASYKDKYGYAGRELPGYAETERWLRDNTPVNWKPGIIHGDLGTPNMLFSHEHPVRVNALIDWELSTVGDPMIDIGWFLGGLRDEREPDVVPNSMMDAANMPTRQELARYYASGTGRDVSMLDYYLVLARFKGGCIMEYKVAQAAAGKLSREIGDFFADIVADSFASAADIVRKYG</sequence>
<accession>A0ABV2D3F9</accession>
<dbReference type="PANTHER" id="PTHR21310">
    <property type="entry name" value="AMINOGLYCOSIDE PHOSPHOTRANSFERASE-RELATED-RELATED"/>
    <property type="match status" value="1"/>
</dbReference>
<dbReference type="CDD" id="cd05154">
    <property type="entry name" value="ACAD10_11_N-like"/>
    <property type="match status" value="1"/>
</dbReference>
<dbReference type="SUPFAM" id="SSF56112">
    <property type="entry name" value="Protein kinase-like (PK-like)"/>
    <property type="match status" value="1"/>
</dbReference>
<dbReference type="Pfam" id="PF01636">
    <property type="entry name" value="APH"/>
    <property type="match status" value="1"/>
</dbReference>
<evidence type="ECO:0000313" key="3">
    <source>
        <dbReference type="Proteomes" id="UP001548713"/>
    </source>
</evidence>
<dbReference type="InterPro" id="IPR051678">
    <property type="entry name" value="AGP_Transferase"/>
</dbReference>
<dbReference type="Gene3D" id="3.90.1200.10">
    <property type="match status" value="1"/>
</dbReference>
<dbReference type="InterPro" id="IPR041726">
    <property type="entry name" value="ACAD10_11_N"/>
</dbReference>
<dbReference type="Gene3D" id="3.30.200.20">
    <property type="entry name" value="Phosphorylase Kinase, domain 1"/>
    <property type="match status" value="1"/>
</dbReference>
<comment type="caution">
    <text evidence="2">The sequence shown here is derived from an EMBL/GenBank/DDBJ whole genome shotgun (WGS) entry which is preliminary data.</text>
</comment>
<protein>
    <submittedName>
        <fullName evidence="2">Phosphotransferase family protein</fullName>
    </submittedName>
</protein>
<dbReference type="InterPro" id="IPR011009">
    <property type="entry name" value="Kinase-like_dom_sf"/>
</dbReference>
<dbReference type="EMBL" id="JBEWLY010000020">
    <property type="protein sequence ID" value="MET1756412.1"/>
    <property type="molecule type" value="Genomic_DNA"/>
</dbReference>
<keyword evidence="3" id="KW-1185">Reference proteome</keyword>
<dbReference type="PANTHER" id="PTHR21310:SF40">
    <property type="entry name" value="AMINOGLYCOSIDE PHOSPHOTRANSFERASE DOMAIN-CONTAINING PROTEIN-RELATED"/>
    <property type="match status" value="1"/>
</dbReference>
<name>A0ABV2D3F9_9SPHN</name>
<evidence type="ECO:0000313" key="2">
    <source>
        <dbReference type="EMBL" id="MET1756412.1"/>
    </source>
</evidence>
<gene>
    <name evidence="2" type="ORF">ABVV53_13260</name>
</gene>